<feature type="compositionally biased region" description="Acidic residues" evidence="1">
    <location>
        <begin position="249"/>
        <end position="263"/>
    </location>
</feature>
<sequence>MAEATAARRRERAVPVLAWRRRLRLAALHEHAMSRRKERLQTFRKPANRLLLFSDFRGGHHSAATQGLCPSVKERGQSTAGDAEAVEMRSPPPPAARSLSPHLGNSSSSSIPLGASSSVLGQSVYHERYDVVGDGTIKEDCIKGKVRSRKANVIEPRTYSDVMDSEPEVSLGGSNNRRVEMKAEHPRADQQHNSYMLRWAHDAGHHSSHSGSGGRQHVVLAHSPSSVRFDNIWQEDRSGRRSSGGGGDTGDEVADDDLATSLL</sequence>
<dbReference type="VEuPathDB" id="TriTrypDB:BSAL_15355"/>
<evidence type="ECO:0000313" key="3">
    <source>
        <dbReference type="Proteomes" id="UP000051952"/>
    </source>
</evidence>
<name>A0A0S4JGS6_BODSA</name>
<feature type="region of interest" description="Disordered" evidence="1">
    <location>
        <begin position="62"/>
        <end position="111"/>
    </location>
</feature>
<feature type="compositionally biased region" description="Low complexity" evidence="1">
    <location>
        <begin position="96"/>
        <end position="111"/>
    </location>
</feature>
<evidence type="ECO:0000256" key="1">
    <source>
        <dbReference type="SAM" id="MobiDB-lite"/>
    </source>
</evidence>
<dbReference type="AlphaFoldDB" id="A0A0S4JGS6"/>
<gene>
    <name evidence="2" type="ORF">BSAL_15355</name>
</gene>
<dbReference type="Proteomes" id="UP000051952">
    <property type="component" value="Unassembled WGS sequence"/>
</dbReference>
<evidence type="ECO:0000313" key="2">
    <source>
        <dbReference type="EMBL" id="CUG88425.1"/>
    </source>
</evidence>
<keyword evidence="3" id="KW-1185">Reference proteome</keyword>
<accession>A0A0S4JGS6</accession>
<dbReference type="EMBL" id="CYKH01001641">
    <property type="protein sequence ID" value="CUG88425.1"/>
    <property type="molecule type" value="Genomic_DNA"/>
</dbReference>
<protein>
    <submittedName>
        <fullName evidence="2">Uncharacterized protein</fullName>
    </submittedName>
</protein>
<organism evidence="2 3">
    <name type="scientific">Bodo saltans</name>
    <name type="common">Flagellated protozoan</name>
    <dbReference type="NCBI Taxonomy" id="75058"/>
    <lineage>
        <taxon>Eukaryota</taxon>
        <taxon>Discoba</taxon>
        <taxon>Euglenozoa</taxon>
        <taxon>Kinetoplastea</taxon>
        <taxon>Metakinetoplastina</taxon>
        <taxon>Eubodonida</taxon>
        <taxon>Bodonidae</taxon>
        <taxon>Bodo</taxon>
    </lineage>
</organism>
<reference evidence="3" key="1">
    <citation type="submission" date="2015-09" db="EMBL/GenBank/DDBJ databases">
        <authorList>
            <consortium name="Pathogen Informatics"/>
        </authorList>
    </citation>
    <scope>NUCLEOTIDE SEQUENCE [LARGE SCALE GENOMIC DNA]</scope>
    <source>
        <strain evidence="3">Lake Konstanz</strain>
    </source>
</reference>
<feature type="region of interest" description="Disordered" evidence="1">
    <location>
        <begin position="229"/>
        <end position="263"/>
    </location>
</feature>
<proteinExistence type="predicted"/>